<protein>
    <submittedName>
        <fullName evidence="2">Uncharacterized protein</fullName>
    </submittedName>
</protein>
<organism evidence="2 3">
    <name type="scientific">Blattamonas nauphoetae</name>
    <dbReference type="NCBI Taxonomy" id="2049346"/>
    <lineage>
        <taxon>Eukaryota</taxon>
        <taxon>Metamonada</taxon>
        <taxon>Preaxostyla</taxon>
        <taxon>Oxymonadida</taxon>
        <taxon>Blattamonas</taxon>
    </lineage>
</organism>
<keyword evidence="3" id="KW-1185">Reference proteome</keyword>
<feature type="region of interest" description="Disordered" evidence="1">
    <location>
        <begin position="24"/>
        <end position="51"/>
    </location>
</feature>
<feature type="compositionally biased region" description="Polar residues" evidence="1">
    <location>
        <begin position="24"/>
        <end position="39"/>
    </location>
</feature>
<evidence type="ECO:0000313" key="2">
    <source>
        <dbReference type="EMBL" id="KAK2942886.1"/>
    </source>
</evidence>
<dbReference type="Proteomes" id="UP001281761">
    <property type="component" value="Unassembled WGS sequence"/>
</dbReference>
<gene>
    <name evidence="2" type="ORF">BLNAU_22215</name>
</gene>
<dbReference type="EMBL" id="JARBJD010000377">
    <property type="protein sequence ID" value="KAK2942886.1"/>
    <property type="molecule type" value="Genomic_DNA"/>
</dbReference>
<accession>A0ABQ9WTS0</accession>
<comment type="caution">
    <text evidence="2">The sequence shown here is derived from an EMBL/GenBank/DDBJ whole genome shotgun (WGS) entry which is preliminary data.</text>
</comment>
<sequence length="253" mass="28915">MILHFFVETGKFGVATQWTVIGQTPQPVEGPQSQSQIRRSVSAGPRGTHSLTPVDFQNLQHHQSVDFNLNWHDQTELQRQSQMETLTEIRSRDQRLSDLVETAKLLPIFRWNEEEEKELKDRMAQIIEFRFYPDVISPRLPDRGKNQLNKRLLQLEADAFNMTKVGVVSFQKSDTVEDLARSVELMTFKAAEVTRSVNDLRIAQFLALQGLDADATKREDDSDLIQLLVVRSIRNPTFSTATSRSSQFSAPSQ</sequence>
<proteinExistence type="predicted"/>
<evidence type="ECO:0000313" key="3">
    <source>
        <dbReference type="Proteomes" id="UP001281761"/>
    </source>
</evidence>
<reference evidence="2 3" key="1">
    <citation type="journal article" date="2022" name="bioRxiv">
        <title>Genomics of Preaxostyla Flagellates Illuminates Evolutionary Transitions and the Path Towards Mitochondrial Loss.</title>
        <authorList>
            <person name="Novak L.V.F."/>
            <person name="Treitli S.C."/>
            <person name="Pyrih J."/>
            <person name="Halakuc P."/>
            <person name="Pipaliya S.V."/>
            <person name="Vacek V."/>
            <person name="Brzon O."/>
            <person name="Soukal P."/>
            <person name="Eme L."/>
            <person name="Dacks J.B."/>
            <person name="Karnkowska A."/>
            <person name="Elias M."/>
            <person name="Hampl V."/>
        </authorList>
    </citation>
    <scope>NUCLEOTIDE SEQUENCE [LARGE SCALE GENOMIC DNA]</scope>
    <source>
        <strain evidence="2">NAU3</strain>
        <tissue evidence="2">Gut</tissue>
    </source>
</reference>
<evidence type="ECO:0000256" key="1">
    <source>
        <dbReference type="SAM" id="MobiDB-lite"/>
    </source>
</evidence>
<name>A0ABQ9WTS0_9EUKA</name>